<proteinExistence type="inferred from homology"/>
<dbReference type="Proteomes" id="UP000241107">
    <property type="component" value="Unassembled WGS sequence"/>
</dbReference>
<accession>A0A2P7YXF0</accession>
<dbReference type="EMBL" id="PYFQ01000001">
    <property type="protein sequence ID" value="PSK40653.1"/>
    <property type="molecule type" value="Genomic_DNA"/>
</dbReference>
<feature type="domain" description="EXPERA" evidence="8">
    <location>
        <begin position="4"/>
        <end position="143"/>
    </location>
</feature>
<dbReference type="PROSITE" id="PS51751">
    <property type="entry name" value="EXPERA"/>
    <property type="match status" value="1"/>
</dbReference>
<keyword evidence="10" id="KW-1185">Reference proteome</keyword>
<protein>
    <recommendedName>
        <fullName evidence="7">Efficient mitochondria targeting-associated protein 19</fullName>
    </recommendedName>
</protein>
<name>A0A2P7YXF0_9ASCO</name>
<dbReference type="RefSeq" id="XP_024715352.1">
    <property type="nucleotide sequence ID" value="XM_024855753.1"/>
</dbReference>
<dbReference type="VEuPathDB" id="FungiDB:C7M61_000301"/>
<dbReference type="GO" id="GO:0005789">
    <property type="term" value="C:endoplasmic reticulum membrane"/>
    <property type="evidence" value="ECO:0007669"/>
    <property type="project" value="UniProtKB-SubCell"/>
</dbReference>
<reference evidence="9 10" key="1">
    <citation type="submission" date="2018-03" db="EMBL/GenBank/DDBJ databases">
        <title>Candida pseudohaemulonii genome assembly and annotation.</title>
        <authorList>
            <person name="Munoz J.F."/>
            <person name="Gade L.G."/>
            <person name="Chow N.A."/>
            <person name="Litvintseva A.P."/>
            <person name="Loparev V.N."/>
            <person name="Cuomo C.A."/>
        </authorList>
    </citation>
    <scope>NUCLEOTIDE SEQUENCE [LARGE SCALE GENOMIC DNA]</scope>
    <source>
        <strain evidence="9 10">B12108</strain>
    </source>
</reference>
<evidence type="ECO:0000256" key="7">
    <source>
        <dbReference type="PIRNR" id="PIRNR031032"/>
    </source>
</evidence>
<dbReference type="OrthoDB" id="433124at2759"/>
<gene>
    <name evidence="9" type="ORF">C7M61_000301</name>
</gene>
<comment type="subcellular location">
    <subcellularLocation>
        <location evidence="1">Endoplasmic reticulum membrane</location>
        <topology evidence="1">Multi-pass membrane protein</topology>
    </subcellularLocation>
</comment>
<feature type="transmembrane region" description="Helical" evidence="7">
    <location>
        <begin position="90"/>
        <end position="112"/>
    </location>
</feature>
<sequence>MNKRDTFYYWYFVIHIPVTLVMDLTIVIPSEWQPAWQKALLAFHINTNKDFLLRELPLWLKISGAFELFVQLPIFFIAARALLRQCQKVYVLMTVYGFNAFFTTFLCLAYAWRDGPAHGLTNGELTNLLALYTPYFLIPLFMMVDCGVRTTRLIGKAKTD</sequence>
<feature type="transmembrane region" description="Helical" evidence="7">
    <location>
        <begin position="7"/>
        <end position="28"/>
    </location>
</feature>
<feature type="transmembrane region" description="Helical" evidence="7">
    <location>
        <begin position="132"/>
        <end position="148"/>
    </location>
</feature>
<dbReference type="InterPro" id="IPR033118">
    <property type="entry name" value="EXPERA"/>
</dbReference>
<evidence type="ECO:0000256" key="3">
    <source>
        <dbReference type="ARBA" id="ARBA00022692"/>
    </source>
</evidence>
<dbReference type="InterPro" id="IPR051987">
    <property type="entry name" value="Sigma-2_receptor-like"/>
</dbReference>
<evidence type="ECO:0000259" key="8">
    <source>
        <dbReference type="PROSITE" id="PS51751"/>
    </source>
</evidence>
<evidence type="ECO:0000256" key="1">
    <source>
        <dbReference type="ARBA" id="ARBA00004477"/>
    </source>
</evidence>
<dbReference type="PANTHER" id="PTHR31204">
    <property type="entry name" value="SIGMA INTRACELLULAR RECEPTOR 2"/>
    <property type="match status" value="1"/>
</dbReference>
<evidence type="ECO:0000256" key="4">
    <source>
        <dbReference type="ARBA" id="ARBA00022824"/>
    </source>
</evidence>
<dbReference type="PIRSF" id="PIRSF031032">
    <property type="entry name" value="TMP_97_prd"/>
    <property type="match status" value="1"/>
</dbReference>
<keyword evidence="4 7" id="KW-0256">Endoplasmic reticulum</keyword>
<dbReference type="GeneID" id="36563694"/>
<evidence type="ECO:0000256" key="5">
    <source>
        <dbReference type="ARBA" id="ARBA00022989"/>
    </source>
</evidence>
<keyword evidence="5 7" id="KW-1133">Transmembrane helix</keyword>
<dbReference type="GO" id="GO:0006626">
    <property type="term" value="P:protein targeting to mitochondrion"/>
    <property type="evidence" value="ECO:0007669"/>
    <property type="project" value="EnsemblFungi"/>
</dbReference>
<dbReference type="AlphaFoldDB" id="A0A2P7YXF0"/>
<evidence type="ECO:0000256" key="2">
    <source>
        <dbReference type="ARBA" id="ARBA00009096"/>
    </source>
</evidence>
<feature type="transmembrane region" description="Helical" evidence="7">
    <location>
        <begin position="58"/>
        <end position="78"/>
    </location>
</feature>
<dbReference type="PANTHER" id="PTHR31204:SF1">
    <property type="entry name" value="SIGMA INTRACELLULAR RECEPTOR 2"/>
    <property type="match status" value="1"/>
</dbReference>
<organism evidence="9 10">
    <name type="scientific">Candidozyma pseudohaemuli</name>
    <dbReference type="NCBI Taxonomy" id="418784"/>
    <lineage>
        <taxon>Eukaryota</taxon>
        <taxon>Fungi</taxon>
        <taxon>Dikarya</taxon>
        <taxon>Ascomycota</taxon>
        <taxon>Saccharomycotina</taxon>
        <taxon>Pichiomycetes</taxon>
        <taxon>Metschnikowiaceae</taxon>
        <taxon>Candidozyma</taxon>
    </lineage>
</organism>
<comment type="caution">
    <text evidence="9">The sequence shown here is derived from an EMBL/GenBank/DDBJ whole genome shotgun (WGS) entry which is preliminary data.</text>
</comment>
<dbReference type="STRING" id="418784.A0A2P7YXF0"/>
<comment type="similarity">
    <text evidence="2">Belongs to the TMEM97/sigma-2 receptor family.</text>
</comment>
<dbReference type="InterPro" id="IPR016964">
    <property type="entry name" value="Sigma2_recept"/>
</dbReference>
<evidence type="ECO:0000313" key="9">
    <source>
        <dbReference type="EMBL" id="PSK40653.1"/>
    </source>
</evidence>
<dbReference type="Pfam" id="PF05241">
    <property type="entry name" value="EBP"/>
    <property type="match status" value="1"/>
</dbReference>
<evidence type="ECO:0000313" key="10">
    <source>
        <dbReference type="Proteomes" id="UP000241107"/>
    </source>
</evidence>
<keyword evidence="3 7" id="KW-0812">Transmembrane</keyword>
<evidence type="ECO:0000256" key="6">
    <source>
        <dbReference type="ARBA" id="ARBA00023136"/>
    </source>
</evidence>
<keyword evidence="6 7" id="KW-0472">Membrane</keyword>